<name>A0A2A3L943_MYCAV</name>
<accession>A0A2A3L943</accession>
<proteinExistence type="predicted"/>
<sequence length="136" mass="14250">MVAGVGVGLQVSDHDTDGAGNRDQGVEFAAVFGDAAMIQPDLGDDQLRGALADESDSIEPLDGGQPRALVDGVDTDVEAGQAAVATLKALRRPQGDVDLTPTWFPRLANRLCPNSAGVLPLRSRCSEADGRPRRLM</sequence>
<dbReference type="Proteomes" id="UP000218842">
    <property type="component" value="Unassembled WGS sequence"/>
</dbReference>
<dbReference type="AlphaFoldDB" id="A0A2A3L943"/>
<protein>
    <submittedName>
        <fullName evidence="1">Uncharacterized protein</fullName>
    </submittedName>
</protein>
<reference evidence="1 2" key="1">
    <citation type="journal article" date="2017" name="Genome Biol. Evol.">
        <title>Population Structure and Local Adaptation of MAC Lung Disease Agent Mycobacterium avium subsp. hominissuis.</title>
        <authorList>
            <person name="Yano H."/>
            <person name="Iwamoto T."/>
            <person name="Nishiuchi Y."/>
            <person name="Nakajima C."/>
            <person name="Starkova D.A."/>
            <person name="Mokrousov I."/>
            <person name="Narvskaya O."/>
            <person name="Yoshida S."/>
            <person name="Arikawa K."/>
            <person name="Nakanishi N."/>
            <person name="Osaki K."/>
            <person name="Nakagawa I."/>
            <person name="Ato M."/>
            <person name="Suzuki Y."/>
            <person name="Maruyama F."/>
        </authorList>
    </citation>
    <scope>NUCLEOTIDE SEQUENCE [LARGE SCALE GENOMIC DNA]</scope>
    <source>
        <strain evidence="1 2">OCU466</strain>
    </source>
</reference>
<dbReference type="RefSeq" id="WP_084023977.1">
    <property type="nucleotide sequence ID" value="NZ_BDNI01000083.1"/>
</dbReference>
<organism evidence="1 2">
    <name type="scientific">Mycobacterium avium subsp. hominissuis</name>
    <dbReference type="NCBI Taxonomy" id="439334"/>
    <lineage>
        <taxon>Bacteria</taxon>
        <taxon>Bacillati</taxon>
        <taxon>Actinomycetota</taxon>
        <taxon>Actinomycetes</taxon>
        <taxon>Mycobacteriales</taxon>
        <taxon>Mycobacteriaceae</taxon>
        <taxon>Mycobacterium</taxon>
        <taxon>Mycobacterium avium complex (MAC)</taxon>
    </lineage>
</organism>
<comment type="caution">
    <text evidence="1">The sequence shown here is derived from an EMBL/GenBank/DDBJ whole genome shotgun (WGS) entry which is preliminary data.</text>
</comment>
<dbReference type="EMBL" id="LBGZ01000082">
    <property type="protein sequence ID" value="PBJ35062.1"/>
    <property type="molecule type" value="Genomic_DNA"/>
</dbReference>
<evidence type="ECO:0000313" key="1">
    <source>
        <dbReference type="EMBL" id="PBJ35062.1"/>
    </source>
</evidence>
<gene>
    <name evidence="1" type="ORF">XV03_11160</name>
</gene>
<evidence type="ECO:0000313" key="2">
    <source>
        <dbReference type="Proteomes" id="UP000218842"/>
    </source>
</evidence>